<accession>A0ABM6WKJ9</accession>
<dbReference type="EMBL" id="CP021130">
    <property type="protein sequence ID" value="AWR87593.1"/>
    <property type="molecule type" value="Genomic_DNA"/>
</dbReference>
<dbReference type="PANTHER" id="PTHR30372">
    <property type="entry name" value="LIPID-A-DISACCHARIDE SYNTHASE"/>
    <property type="match status" value="1"/>
</dbReference>
<dbReference type="InterPro" id="IPR003835">
    <property type="entry name" value="Glyco_trans_19"/>
</dbReference>
<dbReference type="RefSeq" id="WP_223299585.1">
    <property type="nucleotide sequence ID" value="NZ_CP021130.1"/>
</dbReference>
<sequence>MRAEIEPKMLDEILLLTNGPGELSTWVPPVLTRLRQRVPGARIELFLIRDQFAAGTEQTKAEALQLDALSGRSALLRRVLGRRAPGRGLVLLLGGAPRDAVLLGRATGYPAFSYTFDARAHHPGLRAVLVDSERTKAAMQARGVSPARIEVVGNLVVDALHEAPAVPAPATDVLLLAGSRPFAARYLLGFLLAAAEQMAKARPGLRFAWVKSRLLPEAVVAEALSGELVRELGGVGARWVGDRLQTSGGLEVLVLDEPQRYAAMRRAQLAITIPGTNTLELALAGLPSLVLLPLHKPEMLPLEGLWHWLLMLPGAKALKQNFIRRLEPRIPHLALPNQWLGERVFPELRGVFSPAEVASAGLELLERAQEVRARLKRLEARPGADKLVEYVLARC</sequence>
<dbReference type="SUPFAM" id="SSF53756">
    <property type="entry name" value="UDP-Glycosyltransferase/glycogen phosphorylase"/>
    <property type="match status" value="1"/>
</dbReference>
<protein>
    <submittedName>
        <fullName evidence="1">Lipid A disaccharide synthetase</fullName>
    </submittedName>
</protein>
<dbReference type="PANTHER" id="PTHR30372:SF6">
    <property type="entry name" value="LIPID-A-DISACCHARIDE SYNTHASE"/>
    <property type="match status" value="1"/>
</dbReference>
<name>A0ABM6WKJ9_9DEIN</name>
<proteinExistence type="predicted"/>
<evidence type="ECO:0000313" key="1">
    <source>
        <dbReference type="EMBL" id="AWR87593.1"/>
    </source>
</evidence>
<reference evidence="1 2" key="1">
    <citation type="submission" date="2017-05" db="EMBL/GenBank/DDBJ databases">
        <title>Complete genome sequence of Meiothermus taiwanensis WR-220.</title>
        <authorList>
            <person name="Wu W.-L."/>
            <person name="Lo W.-S."/>
            <person name="Kuo C.-H."/>
            <person name="Wu S.-H."/>
        </authorList>
    </citation>
    <scope>NUCLEOTIDE SEQUENCE [LARGE SCALE GENOMIC DNA]</scope>
    <source>
        <strain evidence="1 2">WR-220</strain>
    </source>
</reference>
<evidence type="ECO:0000313" key="2">
    <source>
        <dbReference type="Proteomes" id="UP000263013"/>
    </source>
</evidence>
<dbReference type="Proteomes" id="UP000263013">
    <property type="component" value="Chromosome"/>
</dbReference>
<keyword evidence="2" id="KW-1185">Reference proteome</keyword>
<gene>
    <name evidence="1" type="ORF">Mtai_v1c23640</name>
</gene>
<organism evidence="1 2">
    <name type="scientific">Meiothermus taiwanensis WR-220</name>
    <dbReference type="NCBI Taxonomy" id="1339250"/>
    <lineage>
        <taxon>Bacteria</taxon>
        <taxon>Thermotogati</taxon>
        <taxon>Deinococcota</taxon>
        <taxon>Deinococci</taxon>
        <taxon>Thermales</taxon>
        <taxon>Thermaceae</taxon>
        <taxon>Meiothermus</taxon>
    </lineage>
</organism>